<dbReference type="AlphaFoldDB" id="A0A1B4V1Z2"/>
<dbReference type="KEGG" id="sva:SVA_0931"/>
<dbReference type="Proteomes" id="UP000218899">
    <property type="component" value="Chromosome"/>
</dbReference>
<accession>A0A1B4V1Z2</accession>
<organism evidence="6 7">
    <name type="scientific">Sulfurifustis variabilis</name>
    <dbReference type="NCBI Taxonomy" id="1675686"/>
    <lineage>
        <taxon>Bacteria</taxon>
        <taxon>Pseudomonadati</taxon>
        <taxon>Pseudomonadota</taxon>
        <taxon>Gammaproteobacteria</taxon>
        <taxon>Acidiferrobacterales</taxon>
        <taxon>Acidiferrobacteraceae</taxon>
        <taxon>Sulfurifustis</taxon>
    </lineage>
</organism>
<feature type="domain" description="Glycine zipper 2TM" evidence="5">
    <location>
        <begin position="108"/>
        <end position="149"/>
    </location>
</feature>
<sequence length="196" mass="19265">MSVSAASQLTIVKIAAGAVVVLSAVGVGVMTGLIPGVSSQDNPPPAVQAAAQTPTTTSEPKPVAREPVRVAAAKPAARATKTAAPACGNCGVIESVNAVEVQGQATGAGAVAGAIGGLIVGNQIGSGRGKTLAKVAGAAGGAYAGHQIEKNVRKTVEYQVVVRRDDGTMQTIVQPGNDGLSAGARVRIVDGVVVRD</sequence>
<keyword evidence="4" id="KW-1133">Transmembrane helix</keyword>
<keyword evidence="2 4" id="KW-0472">Membrane</keyword>
<dbReference type="InterPro" id="IPR051407">
    <property type="entry name" value="Bact_OM_lipoprot/Surf_antigen"/>
</dbReference>
<evidence type="ECO:0000256" key="2">
    <source>
        <dbReference type="ARBA" id="ARBA00023136"/>
    </source>
</evidence>
<feature type="compositionally biased region" description="Low complexity" evidence="3">
    <location>
        <begin position="47"/>
        <end position="61"/>
    </location>
</feature>
<evidence type="ECO:0000256" key="1">
    <source>
        <dbReference type="ARBA" id="ARBA00004370"/>
    </source>
</evidence>
<feature type="region of interest" description="Disordered" evidence="3">
    <location>
        <begin position="37"/>
        <end position="64"/>
    </location>
</feature>
<keyword evidence="4" id="KW-0812">Transmembrane</keyword>
<comment type="subcellular location">
    <subcellularLocation>
        <location evidence="1">Membrane</location>
    </subcellularLocation>
</comment>
<reference evidence="6 7" key="1">
    <citation type="submission" date="2015-08" db="EMBL/GenBank/DDBJ databases">
        <title>Complete genome sequence of Sulfurifustis variabilis.</title>
        <authorList>
            <person name="Miura A."/>
            <person name="Kojima H."/>
            <person name="Fukui M."/>
        </authorList>
    </citation>
    <scope>NUCLEOTIDE SEQUENCE [LARGE SCALE GENOMIC DNA]</scope>
    <source>
        <strain evidence="7">skN76</strain>
    </source>
</reference>
<evidence type="ECO:0000313" key="6">
    <source>
        <dbReference type="EMBL" id="BAU47510.1"/>
    </source>
</evidence>
<evidence type="ECO:0000256" key="4">
    <source>
        <dbReference type="SAM" id="Phobius"/>
    </source>
</evidence>
<evidence type="ECO:0000256" key="3">
    <source>
        <dbReference type="SAM" id="MobiDB-lite"/>
    </source>
</evidence>
<dbReference type="InterPro" id="IPR008816">
    <property type="entry name" value="Gly_zipper_2TM_dom"/>
</dbReference>
<dbReference type="Pfam" id="PF05433">
    <property type="entry name" value="Rick_17kDa_Anti"/>
    <property type="match status" value="1"/>
</dbReference>
<dbReference type="PANTHER" id="PTHR35603">
    <property type="match status" value="1"/>
</dbReference>
<protein>
    <submittedName>
        <fullName evidence="6">Signal peptide protein</fullName>
    </submittedName>
</protein>
<dbReference type="EMBL" id="AP014936">
    <property type="protein sequence ID" value="BAU47510.1"/>
    <property type="molecule type" value="Genomic_DNA"/>
</dbReference>
<dbReference type="GO" id="GO:0019867">
    <property type="term" value="C:outer membrane"/>
    <property type="evidence" value="ECO:0007669"/>
    <property type="project" value="InterPro"/>
</dbReference>
<proteinExistence type="predicted"/>
<evidence type="ECO:0000313" key="7">
    <source>
        <dbReference type="Proteomes" id="UP000218899"/>
    </source>
</evidence>
<gene>
    <name evidence="6" type="ORF">SVA_0931</name>
</gene>
<evidence type="ECO:0000259" key="5">
    <source>
        <dbReference type="Pfam" id="PF05433"/>
    </source>
</evidence>
<name>A0A1B4V1Z2_9GAMM</name>
<dbReference type="PANTHER" id="PTHR35603:SF2">
    <property type="entry name" value="OUTER MEMBRANE LIPOPROTEIN"/>
    <property type="match status" value="1"/>
</dbReference>
<keyword evidence="7" id="KW-1185">Reference proteome</keyword>
<feature type="transmembrane region" description="Helical" evidence="4">
    <location>
        <begin position="12"/>
        <end position="34"/>
    </location>
</feature>